<evidence type="ECO:0000256" key="5">
    <source>
        <dbReference type="ARBA" id="ARBA00023237"/>
    </source>
</evidence>
<evidence type="ECO:0000256" key="6">
    <source>
        <dbReference type="ARBA" id="ARBA00023288"/>
    </source>
</evidence>
<evidence type="ECO:0000256" key="1">
    <source>
        <dbReference type="ARBA" id="ARBA00004459"/>
    </source>
</evidence>
<proteinExistence type="predicted"/>
<evidence type="ECO:0000256" key="4">
    <source>
        <dbReference type="ARBA" id="ARBA00023139"/>
    </source>
</evidence>
<reference evidence="8" key="1">
    <citation type="submission" date="2022-11" db="EMBL/GenBank/DDBJ databases">
        <title>Draft genome sequence of Hoeflea poritis E7-10 and Hoeflea prorocentri PM5-8, separated from scleractinian coral Porites lutea and marine dinoflagellate.</title>
        <authorList>
            <person name="Zhang G."/>
            <person name="Wei Q."/>
            <person name="Cai L."/>
        </authorList>
    </citation>
    <scope>NUCLEOTIDE SEQUENCE</scope>
    <source>
        <strain evidence="8">PM5-8</strain>
    </source>
</reference>
<comment type="subcellular location">
    <subcellularLocation>
        <location evidence="1">Cell outer membrane</location>
        <topology evidence="1">Lipid-anchor</topology>
    </subcellularLocation>
</comment>
<feature type="compositionally biased region" description="Basic and acidic residues" evidence="7">
    <location>
        <begin position="44"/>
        <end position="55"/>
    </location>
</feature>
<name>A0A9X3ULW2_9HYPH</name>
<dbReference type="RefSeq" id="WP_267993429.1">
    <property type="nucleotide sequence ID" value="NZ_JAPJZI010000002.1"/>
</dbReference>
<dbReference type="AlphaFoldDB" id="A0A9X3ULW2"/>
<protein>
    <submittedName>
        <fullName evidence="8">Lipoprotein</fullName>
    </submittedName>
</protein>
<keyword evidence="2" id="KW-0732">Signal</keyword>
<keyword evidence="4" id="KW-0564">Palmitate</keyword>
<keyword evidence="9" id="KW-1185">Reference proteome</keyword>
<dbReference type="EMBL" id="JAPJZI010000002">
    <property type="protein sequence ID" value="MDA5401443.1"/>
    <property type="molecule type" value="Genomic_DNA"/>
</dbReference>
<dbReference type="Proteomes" id="UP001151234">
    <property type="component" value="Unassembled WGS sequence"/>
</dbReference>
<organism evidence="8 9">
    <name type="scientific">Hoeflea prorocentri</name>
    <dbReference type="NCBI Taxonomy" id="1922333"/>
    <lineage>
        <taxon>Bacteria</taxon>
        <taxon>Pseudomonadati</taxon>
        <taxon>Pseudomonadota</taxon>
        <taxon>Alphaproteobacteria</taxon>
        <taxon>Hyphomicrobiales</taxon>
        <taxon>Rhizobiaceae</taxon>
        <taxon>Hoeflea</taxon>
    </lineage>
</organism>
<evidence type="ECO:0000256" key="2">
    <source>
        <dbReference type="ARBA" id="ARBA00022729"/>
    </source>
</evidence>
<keyword evidence="5" id="KW-0998">Cell outer membrane</keyword>
<evidence type="ECO:0000256" key="3">
    <source>
        <dbReference type="ARBA" id="ARBA00023136"/>
    </source>
</evidence>
<gene>
    <name evidence="8" type="ORF">OQ273_22915</name>
</gene>
<dbReference type="NCBIfam" id="NF047847">
    <property type="entry name" value="SS_mature_LptM"/>
    <property type="match status" value="1"/>
</dbReference>
<feature type="region of interest" description="Disordered" evidence="7">
    <location>
        <begin position="29"/>
        <end position="61"/>
    </location>
</feature>
<evidence type="ECO:0000256" key="7">
    <source>
        <dbReference type="SAM" id="MobiDB-lite"/>
    </source>
</evidence>
<dbReference type="InterPro" id="IPR032831">
    <property type="entry name" value="LptM_cons"/>
</dbReference>
<accession>A0A9X3ULW2</accession>
<evidence type="ECO:0000313" key="9">
    <source>
        <dbReference type="Proteomes" id="UP001151234"/>
    </source>
</evidence>
<evidence type="ECO:0000313" key="8">
    <source>
        <dbReference type="EMBL" id="MDA5401443.1"/>
    </source>
</evidence>
<sequence length="61" mass="6538">MNATSAVKAAMFLVLIGLVAAGCGRKGPLEVPPPRGQVAEDPEEKDKPVPERRFILDPLIQ</sequence>
<keyword evidence="6 8" id="KW-0449">Lipoprotein</keyword>
<comment type="caution">
    <text evidence="8">The sequence shown here is derived from an EMBL/GenBank/DDBJ whole genome shotgun (WGS) entry which is preliminary data.</text>
</comment>
<keyword evidence="3" id="KW-0472">Membrane</keyword>